<accession>A0A0B7HM32</accession>
<organism evidence="1 2">
    <name type="scientific">Capnocytophaga canimorsus</name>
    <dbReference type="NCBI Taxonomy" id="28188"/>
    <lineage>
        <taxon>Bacteria</taxon>
        <taxon>Pseudomonadati</taxon>
        <taxon>Bacteroidota</taxon>
        <taxon>Flavobacteriia</taxon>
        <taxon>Flavobacteriales</taxon>
        <taxon>Flavobacteriaceae</taxon>
        <taxon>Capnocytophaga</taxon>
    </lineage>
</organism>
<evidence type="ECO:0000313" key="1">
    <source>
        <dbReference type="EMBL" id="CEN40335.1"/>
    </source>
</evidence>
<protein>
    <submittedName>
        <fullName evidence="1">Uncharacterized protein</fullName>
    </submittedName>
</protein>
<reference evidence="1 2" key="1">
    <citation type="submission" date="2015-01" db="EMBL/GenBank/DDBJ databases">
        <authorList>
            <person name="Xiang T."/>
            <person name="Song Y."/>
            <person name="Huang L."/>
            <person name="Wang B."/>
            <person name="Wu P."/>
        </authorList>
    </citation>
    <scope>NUCLEOTIDE SEQUENCE [LARGE SCALE GENOMIC DNA]</scope>
    <source>
        <strain evidence="1 2">Cc12</strain>
    </source>
</reference>
<gene>
    <name evidence="1" type="ORF">CCAN12_780093</name>
</gene>
<dbReference type="EMBL" id="CDOE01000076">
    <property type="protein sequence ID" value="CEN40335.1"/>
    <property type="molecule type" value="Genomic_DNA"/>
</dbReference>
<evidence type="ECO:0000313" key="2">
    <source>
        <dbReference type="Proteomes" id="UP000044026"/>
    </source>
</evidence>
<dbReference type="Proteomes" id="UP000044026">
    <property type="component" value="Unassembled WGS sequence"/>
</dbReference>
<sequence length="49" mass="5633">MEIVVPIIFLTIISLYIGFGAENIQRLSQKIAYELMSNTEYINTVLKLK</sequence>
<name>A0A0B7HM32_9FLAO</name>
<dbReference type="AlphaFoldDB" id="A0A0B7HM32"/>
<proteinExistence type="predicted"/>